<reference evidence="2 3" key="1">
    <citation type="submission" date="2017-09" db="EMBL/GenBank/DDBJ databases">
        <title>Depth-based differentiation of microbial function through sediment-hosted aquifers and enrichment of novel symbionts in the deep terrestrial subsurface.</title>
        <authorList>
            <person name="Probst A.J."/>
            <person name="Ladd B."/>
            <person name="Jarett J.K."/>
            <person name="Geller-Mcgrath D.E."/>
            <person name="Sieber C.M."/>
            <person name="Emerson J.B."/>
            <person name="Anantharaman K."/>
            <person name="Thomas B.C."/>
            <person name="Malmstrom R."/>
            <person name="Stieglmeier M."/>
            <person name="Klingl A."/>
            <person name="Woyke T."/>
            <person name="Ryan C.M."/>
            <person name="Banfield J.F."/>
        </authorList>
    </citation>
    <scope>NUCLEOTIDE SEQUENCE [LARGE SCALE GENOMIC DNA]</scope>
    <source>
        <strain evidence="2">CG23_combo_of_CG06-09_8_20_14_all_37_87_8</strain>
    </source>
</reference>
<comment type="caution">
    <text evidence="2">The sequence shown here is derived from an EMBL/GenBank/DDBJ whole genome shotgun (WGS) entry which is preliminary data.</text>
</comment>
<feature type="region of interest" description="Disordered" evidence="1">
    <location>
        <begin position="1"/>
        <end position="21"/>
    </location>
</feature>
<organism evidence="2 3">
    <name type="scientific">bacterium (Candidatus Gribaldobacteria) CG23_combo_of_CG06-09_8_20_14_all_37_87_8</name>
    <dbReference type="NCBI Taxonomy" id="2014278"/>
    <lineage>
        <taxon>Bacteria</taxon>
        <taxon>Candidatus Gribaldobacteria</taxon>
    </lineage>
</organism>
<evidence type="ECO:0000256" key="1">
    <source>
        <dbReference type="SAM" id="MobiDB-lite"/>
    </source>
</evidence>
<dbReference type="EMBL" id="PCSB01000016">
    <property type="protein sequence ID" value="PIP31949.1"/>
    <property type="molecule type" value="Genomic_DNA"/>
</dbReference>
<dbReference type="AlphaFoldDB" id="A0A2G9ZFK0"/>
<accession>A0A2G9ZFK0</accession>
<protein>
    <submittedName>
        <fullName evidence="2">Uncharacterized protein</fullName>
    </submittedName>
</protein>
<evidence type="ECO:0000313" key="2">
    <source>
        <dbReference type="EMBL" id="PIP31949.1"/>
    </source>
</evidence>
<name>A0A2G9ZFK0_9BACT</name>
<evidence type="ECO:0000313" key="3">
    <source>
        <dbReference type="Proteomes" id="UP000230447"/>
    </source>
</evidence>
<proteinExistence type="predicted"/>
<sequence length="234" mass="27360">MSIESRDPLERPSIDKDEFPGSIVEKNKEALLSRWQKFRDINDQEKKTKALLEKDPDSKEAKKIQDELKEFDEDFYRSRKEKQGEKEQIASALLAKAAEELEGQRFDSTSDKGKYKFYFVDLSAYEGHWMVTGDYREDFDEKIEGKDGEKIDEQTSMDIKNLTEKLNMIFDYAVGSPESREQNEYMENIGMTIRGVLEDRFGKVDGYNISDIIAGLKRESKYCFNKGEYQKEKK</sequence>
<dbReference type="Proteomes" id="UP000230447">
    <property type="component" value="Unassembled WGS sequence"/>
</dbReference>
<gene>
    <name evidence="2" type="ORF">COX24_00835</name>
</gene>